<comment type="caution">
    <text evidence="2">The sequence shown here is derived from an EMBL/GenBank/DDBJ whole genome shotgun (WGS) entry which is preliminary data.</text>
</comment>
<keyword evidence="1" id="KW-0732">Signal</keyword>
<feature type="chain" id="PRO_5035229416" evidence="1">
    <location>
        <begin position="20"/>
        <end position="166"/>
    </location>
</feature>
<dbReference type="Proteomes" id="UP000734854">
    <property type="component" value="Unassembled WGS sequence"/>
</dbReference>
<proteinExistence type="predicted"/>
<evidence type="ECO:0000313" key="3">
    <source>
        <dbReference type="Proteomes" id="UP000734854"/>
    </source>
</evidence>
<keyword evidence="3" id="KW-1185">Reference proteome</keyword>
<reference evidence="2 3" key="1">
    <citation type="submission" date="2020-08" db="EMBL/GenBank/DDBJ databases">
        <title>Plant Genome Project.</title>
        <authorList>
            <person name="Zhang R.-G."/>
        </authorList>
    </citation>
    <scope>NUCLEOTIDE SEQUENCE [LARGE SCALE GENOMIC DNA]</scope>
    <source>
        <tissue evidence="2">Rhizome</tissue>
    </source>
</reference>
<dbReference type="AlphaFoldDB" id="A0A8J5H844"/>
<gene>
    <name evidence="2" type="ORF">ZIOFF_019974</name>
</gene>
<dbReference type="EMBL" id="JACMSC010000005">
    <property type="protein sequence ID" value="KAG6522819.1"/>
    <property type="molecule type" value="Genomic_DNA"/>
</dbReference>
<organism evidence="2 3">
    <name type="scientific">Zingiber officinale</name>
    <name type="common">Ginger</name>
    <name type="synonym">Amomum zingiber</name>
    <dbReference type="NCBI Taxonomy" id="94328"/>
    <lineage>
        <taxon>Eukaryota</taxon>
        <taxon>Viridiplantae</taxon>
        <taxon>Streptophyta</taxon>
        <taxon>Embryophyta</taxon>
        <taxon>Tracheophyta</taxon>
        <taxon>Spermatophyta</taxon>
        <taxon>Magnoliopsida</taxon>
        <taxon>Liliopsida</taxon>
        <taxon>Zingiberales</taxon>
        <taxon>Zingiberaceae</taxon>
        <taxon>Zingiber</taxon>
    </lineage>
</organism>
<protein>
    <submittedName>
        <fullName evidence="2">Uncharacterized protein</fullName>
    </submittedName>
</protein>
<evidence type="ECO:0000256" key="1">
    <source>
        <dbReference type="SAM" id="SignalP"/>
    </source>
</evidence>
<sequence>MGFWMTTIVFFLFGVIASASVRLCCNRGPSTNLTNLVLQVSFNANHHCNNLLLDDVVMNIHQIGKVADLADLNKGDVAADVDVSGEVDGLVESDGHEKAAEEQGLMDKGCQTVLQVKKCHRKITLREEEFGYDDIETVEDSIGYCLVGCFMGRHSGRDGVEAVAHR</sequence>
<accession>A0A8J5H844</accession>
<name>A0A8J5H844_ZINOF</name>
<evidence type="ECO:0000313" key="2">
    <source>
        <dbReference type="EMBL" id="KAG6522819.1"/>
    </source>
</evidence>
<feature type="signal peptide" evidence="1">
    <location>
        <begin position="1"/>
        <end position="19"/>
    </location>
</feature>